<dbReference type="EMBL" id="LOPV01000102">
    <property type="protein sequence ID" value="KTG29384.1"/>
    <property type="molecule type" value="Genomic_DNA"/>
</dbReference>
<dbReference type="AlphaFoldDB" id="A0A0W1SSL3"/>
<name>A0A0W1SSL3_9EURY</name>
<keyword evidence="2" id="KW-1185">Reference proteome</keyword>
<protein>
    <submittedName>
        <fullName evidence="1">Uncharacterized protein</fullName>
    </submittedName>
</protein>
<accession>A0A0W1SSL3</accession>
<sequence length="137" mass="13972">MSQTETSEPSAVSDAADPARRPQFLAIVGARVSEAASIAATVAPHASPLVCAPHSTSPSRLRATFAAMRQPEAPFVVATDSAAAVRDADKVLVTDGGIVVEDGAPADLLAVPGLFAQRYGDEIGANFSDPGKDVADE</sequence>
<evidence type="ECO:0000313" key="1">
    <source>
        <dbReference type="EMBL" id="KTG29384.1"/>
    </source>
</evidence>
<organism evidence="1 2">
    <name type="scientific">Haloferax profundi</name>
    <dbReference type="NCBI Taxonomy" id="1544718"/>
    <lineage>
        <taxon>Archaea</taxon>
        <taxon>Methanobacteriati</taxon>
        <taxon>Methanobacteriota</taxon>
        <taxon>Stenosarchaea group</taxon>
        <taxon>Halobacteria</taxon>
        <taxon>Halobacteriales</taxon>
        <taxon>Haloferacaceae</taxon>
        <taxon>Haloferax</taxon>
    </lineage>
</organism>
<dbReference type="InterPro" id="IPR027417">
    <property type="entry name" value="P-loop_NTPase"/>
</dbReference>
<dbReference type="Proteomes" id="UP000053157">
    <property type="component" value="Unassembled WGS sequence"/>
</dbReference>
<proteinExistence type="predicted"/>
<dbReference type="OrthoDB" id="293184at2157"/>
<comment type="caution">
    <text evidence="1">The sequence shown here is derived from an EMBL/GenBank/DDBJ whole genome shotgun (WGS) entry which is preliminary data.</text>
</comment>
<dbReference type="RefSeq" id="WP_058571508.1">
    <property type="nucleotide sequence ID" value="NZ_LOPV01000102.1"/>
</dbReference>
<dbReference type="Gene3D" id="3.40.50.300">
    <property type="entry name" value="P-loop containing nucleotide triphosphate hydrolases"/>
    <property type="match status" value="1"/>
</dbReference>
<gene>
    <name evidence="1" type="ORF">AUR66_10595</name>
</gene>
<evidence type="ECO:0000313" key="2">
    <source>
        <dbReference type="Proteomes" id="UP000053157"/>
    </source>
</evidence>
<reference evidence="1 2" key="1">
    <citation type="submission" date="2015-12" db="EMBL/GenBank/DDBJ databases">
        <title>Haloferax profundi sp. nov. isolated from the Discovery deep brine-seawater interface in the Red Sea.</title>
        <authorList>
            <person name="Zhang G."/>
            <person name="Stingl U."/>
            <person name="Rashid M."/>
        </authorList>
    </citation>
    <scope>NUCLEOTIDE SEQUENCE [LARGE SCALE GENOMIC DNA]</scope>
    <source>
        <strain evidence="1 2">SB29</strain>
    </source>
</reference>